<keyword evidence="4" id="KW-1185">Reference proteome</keyword>
<dbReference type="PANTHER" id="PTHR43388">
    <property type="entry name" value="HYDROGENASE MATURATION FACTOR HOXX"/>
    <property type="match status" value="1"/>
</dbReference>
<dbReference type="EMBL" id="JBHSOD010000030">
    <property type="protein sequence ID" value="MFC5887719.1"/>
    <property type="molecule type" value="Genomic_DNA"/>
</dbReference>
<name>A0ABW1F3K1_9ACTN</name>
<dbReference type="CDD" id="cd06558">
    <property type="entry name" value="crotonase-like"/>
    <property type="match status" value="1"/>
</dbReference>
<dbReference type="SUPFAM" id="SSF50486">
    <property type="entry name" value="FMT C-terminal domain-like"/>
    <property type="match status" value="1"/>
</dbReference>
<evidence type="ECO:0000259" key="2">
    <source>
        <dbReference type="Pfam" id="PF02911"/>
    </source>
</evidence>
<dbReference type="Pfam" id="PF00551">
    <property type="entry name" value="Formyl_trans_N"/>
    <property type="match status" value="1"/>
</dbReference>
<protein>
    <submittedName>
        <fullName evidence="3">Enoyl-CoA hydratase-related protein</fullName>
    </submittedName>
</protein>
<organism evidence="3 4">
    <name type="scientific">Kitasatospora aburaviensis</name>
    <dbReference type="NCBI Taxonomy" id="67265"/>
    <lineage>
        <taxon>Bacteria</taxon>
        <taxon>Bacillati</taxon>
        <taxon>Actinomycetota</taxon>
        <taxon>Actinomycetes</taxon>
        <taxon>Kitasatosporales</taxon>
        <taxon>Streptomycetaceae</taxon>
        <taxon>Kitasatospora</taxon>
    </lineage>
</organism>
<dbReference type="CDD" id="cd08701">
    <property type="entry name" value="FMT_C_HypX"/>
    <property type="match status" value="1"/>
</dbReference>
<evidence type="ECO:0000259" key="1">
    <source>
        <dbReference type="Pfam" id="PF00551"/>
    </source>
</evidence>
<dbReference type="PIRSF" id="PIRSF006787">
    <property type="entry name" value="Hydrgn_mat_HoxX"/>
    <property type="match status" value="1"/>
</dbReference>
<dbReference type="PANTHER" id="PTHR43388:SF1">
    <property type="entry name" value="HYDROGENASE MATURATION FACTOR HOXX"/>
    <property type="match status" value="1"/>
</dbReference>
<dbReference type="InterPro" id="IPR029045">
    <property type="entry name" value="ClpP/crotonase-like_dom_sf"/>
</dbReference>
<dbReference type="Proteomes" id="UP001596067">
    <property type="component" value="Unassembled WGS sequence"/>
</dbReference>
<proteinExistence type="predicted"/>
<dbReference type="InterPro" id="IPR001753">
    <property type="entry name" value="Enoyl-CoA_hydra/iso"/>
</dbReference>
<dbReference type="InterPro" id="IPR002376">
    <property type="entry name" value="Formyl_transf_N"/>
</dbReference>
<dbReference type="InterPro" id="IPR009188">
    <property type="entry name" value="NiFe-hyd_mat_HypX/HoxX"/>
</dbReference>
<dbReference type="Gene3D" id="3.40.50.12230">
    <property type="match status" value="1"/>
</dbReference>
<comment type="caution">
    <text evidence="3">The sequence shown here is derived from an EMBL/GenBank/DDBJ whole genome shotgun (WGS) entry which is preliminary data.</text>
</comment>
<accession>A0ABW1F3K1</accession>
<dbReference type="InterPro" id="IPR036477">
    <property type="entry name" value="Formyl_transf_N_sf"/>
</dbReference>
<dbReference type="SUPFAM" id="SSF53328">
    <property type="entry name" value="Formyltransferase"/>
    <property type="match status" value="1"/>
</dbReference>
<dbReference type="SUPFAM" id="SSF52096">
    <property type="entry name" value="ClpP/crotonase"/>
    <property type="match status" value="1"/>
</dbReference>
<evidence type="ECO:0000313" key="3">
    <source>
        <dbReference type="EMBL" id="MFC5887719.1"/>
    </source>
</evidence>
<dbReference type="RefSeq" id="WP_313765113.1">
    <property type="nucleotide sequence ID" value="NZ_BAAAVH010000018.1"/>
</dbReference>
<reference evidence="4" key="1">
    <citation type="journal article" date="2019" name="Int. J. Syst. Evol. Microbiol.">
        <title>The Global Catalogue of Microorganisms (GCM) 10K type strain sequencing project: providing services to taxonomists for standard genome sequencing and annotation.</title>
        <authorList>
            <consortium name="The Broad Institute Genomics Platform"/>
            <consortium name="The Broad Institute Genome Sequencing Center for Infectious Disease"/>
            <person name="Wu L."/>
            <person name="Ma J."/>
        </authorList>
    </citation>
    <scope>NUCLEOTIDE SEQUENCE [LARGE SCALE GENOMIC DNA]</scope>
    <source>
        <strain evidence="4">CGMCC 4.1469</strain>
    </source>
</reference>
<sequence length="570" mass="62976">MRVLLIASAFNSLTQRVHTELRERGHEVAVQLALGDEQVRAAVARTDPELIICPMLTRAVPEDVWSTRTVLIVHPGPKGDRGPSSLDWAITEGAERWGVTVLQAVAELDAGDIWASADFPVPACGKSELYRNELADAAVTAVLQAVDRFRGGLFTPEPLDYDRPDVRGRLRPLLRQEDRRIDWAADDTATVLRKLRAADSQPGVLDELFGREYFLHGGHPEDELRGPVPGAVLATRDGAICRATVDGAVWIPQLRPRRTPGGPATFKQPAATVLAEHLYRVREVPVSPAAAADRETWSELRYRERDGVGFLEFAFTGGAMSTDQCRRLLAAYQEAADRPTSVLVLGAARDFFSNGIHLNVIEGASFPALESWENINAMDDLVEAVLTTTDKVTVAALAGNAAAGGLMLALAADEVWCRESAVLNPHYRLMGLYGSEYWTYTLPRRVGAEQAERLTSEALPVGAARAERLGLVDRTRGGDAAEFRRWVAREAARLAGSPELTGRLVEKKRRLAEDDDVRPPADHRAEELRRMHRNFYRDGEPYHRLRRAFVHKVCPDATPEHLTELLGRPE</sequence>
<dbReference type="InterPro" id="IPR005793">
    <property type="entry name" value="Formyl_trans_C"/>
</dbReference>
<dbReference type="CDD" id="cd08650">
    <property type="entry name" value="FMT_core_HypX_N"/>
    <property type="match status" value="1"/>
</dbReference>
<dbReference type="InterPro" id="IPR011034">
    <property type="entry name" value="Formyl_transferase-like_C_sf"/>
</dbReference>
<feature type="domain" description="Formyl transferase C-terminal" evidence="2">
    <location>
        <begin position="174"/>
        <end position="257"/>
    </location>
</feature>
<dbReference type="Gene3D" id="3.90.226.10">
    <property type="entry name" value="2-enoyl-CoA Hydratase, Chain A, domain 1"/>
    <property type="match status" value="1"/>
</dbReference>
<dbReference type="Pfam" id="PF00378">
    <property type="entry name" value="ECH_1"/>
    <property type="match status" value="1"/>
</dbReference>
<dbReference type="Pfam" id="PF02911">
    <property type="entry name" value="Formyl_trans_C"/>
    <property type="match status" value="1"/>
</dbReference>
<dbReference type="InterPro" id="IPR047180">
    <property type="entry name" value="HoxX-like"/>
</dbReference>
<evidence type="ECO:0000313" key="4">
    <source>
        <dbReference type="Proteomes" id="UP001596067"/>
    </source>
</evidence>
<gene>
    <name evidence="3" type="ORF">ACFP0N_22380</name>
</gene>
<feature type="domain" description="Formyl transferase N-terminal" evidence="1">
    <location>
        <begin position="35"/>
        <end position="145"/>
    </location>
</feature>